<dbReference type="OrthoDB" id="74545at2759"/>
<dbReference type="EMBL" id="ML743568">
    <property type="protein sequence ID" value="KAE8138959.1"/>
    <property type="molecule type" value="Genomic_DNA"/>
</dbReference>
<feature type="compositionally biased region" description="Basic and acidic residues" evidence="1">
    <location>
        <begin position="1"/>
        <end position="12"/>
    </location>
</feature>
<evidence type="ECO:0000313" key="3">
    <source>
        <dbReference type="Proteomes" id="UP000325672"/>
    </source>
</evidence>
<feature type="region of interest" description="Disordered" evidence="1">
    <location>
        <begin position="451"/>
        <end position="522"/>
    </location>
</feature>
<dbReference type="GeneID" id="43638422"/>
<accession>A0A5N6SYV8</accession>
<dbReference type="Proteomes" id="UP000325672">
    <property type="component" value="Unassembled WGS sequence"/>
</dbReference>
<dbReference type="AlphaFoldDB" id="A0A5N6SYV8"/>
<evidence type="ECO:0000313" key="2">
    <source>
        <dbReference type="EMBL" id="KAE8138959.1"/>
    </source>
</evidence>
<reference evidence="2 3" key="1">
    <citation type="submission" date="2019-04" db="EMBL/GenBank/DDBJ databases">
        <title>Friends and foes A comparative genomics study of 23 Aspergillus species from section Flavi.</title>
        <authorList>
            <consortium name="DOE Joint Genome Institute"/>
            <person name="Kjaerbolling I."/>
            <person name="Vesth T."/>
            <person name="Frisvad J.C."/>
            <person name="Nybo J.L."/>
            <person name="Theobald S."/>
            <person name="Kildgaard S."/>
            <person name="Isbrandt T."/>
            <person name="Kuo A."/>
            <person name="Sato A."/>
            <person name="Lyhne E.K."/>
            <person name="Kogle M.E."/>
            <person name="Wiebenga A."/>
            <person name="Kun R.S."/>
            <person name="Lubbers R.J."/>
            <person name="Makela M.R."/>
            <person name="Barry K."/>
            <person name="Chovatia M."/>
            <person name="Clum A."/>
            <person name="Daum C."/>
            <person name="Haridas S."/>
            <person name="He G."/>
            <person name="LaButti K."/>
            <person name="Lipzen A."/>
            <person name="Mondo S."/>
            <person name="Riley R."/>
            <person name="Salamov A."/>
            <person name="Simmons B.A."/>
            <person name="Magnuson J.K."/>
            <person name="Henrissat B."/>
            <person name="Mortensen U.H."/>
            <person name="Larsen T.O."/>
            <person name="Devries R.P."/>
            <person name="Grigoriev I.V."/>
            <person name="Machida M."/>
            <person name="Baker S.E."/>
            <person name="Andersen M.R."/>
        </authorList>
    </citation>
    <scope>NUCLEOTIDE SEQUENCE [LARGE SCALE GENOMIC DNA]</scope>
    <source>
        <strain evidence="2 3">CBS 117625</strain>
    </source>
</reference>
<feature type="compositionally biased region" description="Acidic residues" evidence="1">
    <location>
        <begin position="492"/>
        <end position="509"/>
    </location>
</feature>
<protein>
    <recommendedName>
        <fullName evidence="4">Reverse transcriptase domain-containing protein</fullName>
    </recommendedName>
</protein>
<sequence>MGPTDLTREAGYKRTGRPHGTLHLLKHSSHREILATMASAKSEFSQTLQDITHAKLRELSSKQEIFLGHKATTLQTAQALDSPIERLSALSDGLKTCFGIPVVNGRMIRGHTNNHRRLEILLANIDRFLKQAQYDPSISPSFVERWQQSLLSNLEMQTRKYEFATLFGQLTMEWLSTKKESLPDDDVSMSEEPEQIPGAEKLESRKQWEDVVFTPHELDTDEIKLLLSELFQDPSENAKDVRTAFEETRTTVQQFEESLTYSRLFSASTLQWTISGLATSDLLTEEKRSVLKDFLNNTIILDELSDVLNMRMTALHAWSWGAEVPIEQRRQLNGTYNIYMHEDLIQAIFLQYLGVRWSVFFKKAFSEFRKASGVWKSPRSNIPEIDKSRREFFLGYRSSRNTVQTTREKIYQKGYFVSQLLDDEEQVRGLDEGEEEADFAPFGATQALMHTGAPQQHPSATRKRTKQTAQRSSTAVWRNKQRCRPSGASNFFEEEAGVDEGDDSDDDGDNDHGNEICNPKNPMDAKQNLLHLLTTDVLIKTRLEGELTCFRSKYESLNPNLSHTAVHTVLEFFGVSEKWLGFFERFLKAPLKFIDDPHAEPRQRQRGTPGAHVLSEVFGESILFCLDFMVNQKTEGDILWRVQDDFWFWSSNHQTCVTAWNTIQRFNKIMGISLDPSKTGTARILHKATGSPTSLDPALPTGQIRWGMLYLNPESGRFEIDQKMVESHVAELNRQLKDQVKSVFAWIQAWNSYATTFFTSNFGKPANCFGRQHVDMMLATHERIQRIVFSLDAAGGKRDTSVIQFLRDMICSRFNISSVPDGYFFLPIELGGLELSSPFIHLVGLRDSLIEDPSTLLDKFLDNEQDAYVSAKLRYERRLNTDEYTTTRRQGFQPADAHTFMSFEEYIRYRELLGYGFTGELKEVYERLLQRPEQQHIECDPNGAVVRELNQLTGHQNLRGIRSNWRDMEAYWKWVAELYGQEIIDRFGGFNIVDPGLLPIGMVSLFRSGRIQWQE</sequence>
<name>A0A5N6SYV8_ASPPS</name>
<dbReference type="PANTHER" id="PTHR37015">
    <property type="entry name" value="REVERSE TRANSCRIPTASE DOMAIN-CONTAINING PROTEIN"/>
    <property type="match status" value="1"/>
</dbReference>
<keyword evidence="3" id="KW-1185">Reference proteome</keyword>
<feature type="region of interest" description="Disordered" evidence="1">
    <location>
        <begin position="1"/>
        <end position="21"/>
    </location>
</feature>
<evidence type="ECO:0008006" key="4">
    <source>
        <dbReference type="Google" id="ProtNLM"/>
    </source>
</evidence>
<dbReference type="PANTHER" id="PTHR37015:SF2">
    <property type="entry name" value="REVERSE TRANSCRIPTASE DOMAIN-CONTAINING PROTEIN"/>
    <property type="match status" value="1"/>
</dbReference>
<proteinExistence type="predicted"/>
<feature type="compositionally biased region" description="Polar residues" evidence="1">
    <location>
        <begin position="467"/>
        <end position="476"/>
    </location>
</feature>
<organism evidence="2 3">
    <name type="scientific">Aspergillus pseudotamarii</name>
    <dbReference type="NCBI Taxonomy" id="132259"/>
    <lineage>
        <taxon>Eukaryota</taxon>
        <taxon>Fungi</taxon>
        <taxon>Dikarya</taxon>
        <taxon>Ascomycota</taxon>
        <taxon>Pezizomycotina</taxon>
        <taxon>Eurotiomycetes</taxon>
        <taxon>Eurotiomycetidae</taxon>
        <taxon>Eurotiales</taxon>
        <taxon>Aspergillaceae</taxon>
        <taxon>Aspergillus</taxon>
        <taxon>Aspergillus subgen. Circumdati</taxon>
    </lineage>
</organism>
<evidence type="ECO:0000256" key="1">
    <source>
        <dbReference type="SAM" id="MobiDB-lite"/>
    </source>
</evidence>
<gene>
    <name evidence="2" type="ORF">BDV38DRAFT_243333</name>
</gene>
<dbReference type="RefSeq" id="XP_031915022.1">
    <property type="nucleotide sequence ID" value="XM_032054212.1"/>
</dbReference>
<dbReference type="CDD" id="cd01709">
    <property type="entry name" value="RT_like_1"/>
    <property type="match status" value="1"/>
</dbReference>